<evidence type="ECO:0000256" key="2">
    <source>
        <dbReference type="ARBA" id="ARBA00022741"/>
    </source>
</evidence>
<dbReference type="InterPro" id="IPR017441">
    <property type="entry name" value="Protein_kinase_ATP_BS"/>
</dbReference>
<feature type="binding site" evidence="5">
    <location>
        <position position="44"/>
    </location>
    <ligand>
        <name>ATP</name>
        <dbReference type="ChEBI" id="CHEBI:30616"/>
    </ligand>
</feature>
<dbReference type="EMBL" id="JADOER010000002">
    <property type="protein sequence ID" value="MBT9310680.1"/>
    <property type="molecule type" value="Genomic_DNA"/>
</dbReference>
<accession>A0ABS5XYH5</accession>
<dbReference type="SMART" id="SM00220">
    <property type="entry name" value="S_TKc"/>
    <property type="match status" value="1"/>
</dbReference>
<name>A0ABS5XYH5_9CYAN</name>
<keyword evidence="7" id="KW-0723">Serine/threonine-protein kinase</keyword>
<dbReference type="Proteomes" id="UP001196661">
    <property type="component" value="Unassembled WGS sequence"/>
</dbReference>
<dbReference type="PROSITE" id="PS00108">
    <property type="entry name" value="PROTEIN_KINASE_ST"/>
    <property type="match status" value="1"/>
</dbReference>
<sequence length="498" mass="56276">MTDGNLGRILANRYELIKSVGQGAMGTVYLAKDRVLGDVSVAVKLLSQDVLNDRSVKQFQIEATISALLGQKCMHVVRVIDQKFTQEGQPFYVMEYLAGKNIRQLIRPQPLDIPRFLELARQTCIALKAAHDGILFNDRLVPIIHRDIKPSNILVTKASSGELVKVLDFGIAKLLQGRKVDEINFMGTMAYSSPEQMDGQELDYRTDIYSLGITMYEMLTGALPYQPRRNTFGGWHKAHTTYAPRPLKSIIPLGTSPKLLNGVSDLVMSCLSRNRSRRPESVDEILTTLMALQRDGVTPSKPLSFQFSEDTHGTLPTPPPSEVGPDVDWFLRSQTWPQKNAADLENPLPKMLLLDDEKPLATLWLKLSAQEITQRANSTRYNTFLCTMHPYPMVLWVTAFYSSTHGYSWWANYLHPKKNGDRKFLWQLSDAMAYHALLFSQRPPNAVVEICKFNIAKAQCKLLKQWVLRAQATPSVGKPEDSQALLERELEKLQKKGF</sequence>
<dbReference type="Gene3D" id="3.30.200.20">
    <property type="entry name" value="Phosphorylase Kinase, domain 1"/>
    <property type="match status" value="1"/>
</dbReference>
<evidence type="ECO:0000256" key="4">
    <source>
        <dbReference type="ARBA" id="ARBA00022840"/>
    </source>
</evidence>
<keyword evidence="1" id="KW-0808">Transferase</keyword>
<evidence type="ECO:0000313" key="7">
    <source>
        <dbReference type="EMBL" id="MBT9310680.1"/>
    </source>
</evidence>
<dbReference type="PROSITE" id="PS00107">
    <property type="entry name" value="PROTEIN_KINASE_ATP"/>
    <property type="match status" value="1"/>
</dbReference>
<evidence type="ECO:0000256" key="5">
    <source>
        <dbReference type="PROSITE-ProRule" id="PRU10141"/>
    </source>
</evidence>
<dbReference type="GO" id="GO:0004674">
    <property type="term" value="F:protein serine/threonine kinase activity"/>
    <property type="evidence" value="ECO:0007669"/>
    <property type="project" value="UniProtKB-KW"/>
</dbReference>
<evidence type="ECO:0000256" key="3">
    <source>
        <dbReference type="ARBA" id="ARBA00022777"/>
    </source>
</evidence>
<keyword evidence="3 7" id="KW-0418">Kinase</keyword>
<gene>
    <name evidence="7" type="ORF">IXB28_00545</name>
</gene>
<keyword evidence="8" id="KW-1185">Reference proteome</keyword>
<dbReference type="InterPro" id="IPR008271">
    <property type="entry name" value="Ser/Thr_kinase_AS"/>
</dbReference>
<evidence type="ECO:0000259" key="6">
    <source>
        <dbReference type="PROSITE" id="PS50011"/>
    </source>
</evidence>
<dbReference type="PANTHER" id="PTHR43289:SF34">
    <property type="entry name" value="SERINE_THREONINE-PROTEIN KINASE YBDM-RELATED"/>
    <property type="match status" value="1"/>
</dbReference>
<keyword evidence="2 5" id="KW-0547">Nucleotide-binding</keyword>
<feature type="domain" description="Protein kinase" evidence="6">
    <location>
        <begin position="14"/>
        <end position="290"/>
    </location>
</feature>
<dbReference type="SUPFAM" id="SSF56112">
    <property type="entry name" value="Protein kinase-like (PK-like)"/>
    <property type="match status" value="1"/>
</dbReference>
<dbReference type="Pfam" id="PF00069">
    <property type="entry name" value="Pkinase"/>
    <property type="match status" value="1"/>
</dbReference>
<dbReference type="RefSeq" id="WP_215616595.1">
    <property type="nucleotide sequence ID" value="NZ_JADOER010000002.1"/>
</dbReference>
<evidence type="ECO:0000256" key="1">
    <source>
        <dbReference type="ARBA" id="ARBA00022679"/>
    </source>
</evidence>
<dbReference type="InterPro" id="IPR011009">
    <property type="entry name" value="Kinase-like_dom_sf"/>
</dbReference>
<keyword evidence="4 5" id="KW-0067">ATP-binding</keyword>
<dbReference type="InterPro" id="IPR000719">
    <property type="entry name" value="Prot_kinase_dom"/>
</dbReference>
<dbReference type="CDD" id="cd14014">
    <property type="entry name" value="STKc_PknB_like"/>
    <property type="match status" value="1"/>
</dbReference>
<dbReference type="PROSITE" id="PS50011">
    <property type="entry name" value="PROTEIN_KINASE_DOM"/>
    <property type="match status" value="1"/>
</dbReference>
<evidence type="ECO:0000313" key="8">
    <source>
        <dbReference type="Proteomes" id="UP001196661"/>
    </source>
</evidence>
<dbReference type="Gene3D" id="1.10.510.10">
    <property type="entry name" value="Transferase(Phosphotransferase) domain 1"/>
    <property type="match status" value="1"/>
</dbReference>
<protein>
    <submittedName>
        <fullName evidence="7">Serine/threonine protein kinase</fullName>
    </submittedName>
</protein>
<proteinExistence type="predicted"/>
<reference evidence="7 8" key="1">
    <citation type="journal article" date="2021" name="Mar. Drugs">
        <title>Genome Reduction and Secondary Metabolism of the Marine Sponge-Associated Cyanobacterium Leptothoe.</title>
        <authorList>
            <person name="Konstantinou D."/>
            <person name="Popin R.V."/>
            <person name="Fewer D.P."/>
            <person name="Sivonen K."/>
            <person name="Gkelis S."/>
        </authorList>
    </citation>
    <scope>NUCLEOTIDE SEQUENCE [LARGE SCALE GENOMIC DNA]</scope>
    <source>
        <strain evidence="7 8">TAU-MAC 1615</strain>
    </source>
</reference>
<comment type="caution">
    <text evidence="7">The sequence shown here is derived from an EMBL/GenBank/DDBJ whole genome shotgun (WGS) entry which is preliminary data.</text>
</comment>
<organism evidence="7 8">
    <name type="scientific">Leptothoe kymatousa TAU-MAC 1615</name>
    <dbReference type="NCBI Taxonomy" id="2364775"/>
    <lineage>
        <taxon>Bacteria</taxon>
        <taxon>Bacillati</taxon>
        <taxon>Cyanobacteriota</taxon>
        <taxon>Cyanophyceae</taxon>
        <taxon>Nodosilineales</taxon>
        <taxon>Cymatolegaceae</taxon>
        <taxon>Leptothoe</taxon>
        <taxon>Leptothoe kymatousa</taxon>
    </lineage>
</organism>
<dbReference type="PANTHER" id="PTHR43289">
    <property type="entry name" value="MITOGEN-ACTIVATED PROTEIN KINASE KINASE KINASE 20-RELATED"/>
    <property type="match status" value="1"/>
</dbReference>